<protein>
    <submittedName>
        <fullName evidence="1">Uncharacterized protein</fullName>
    </submittedName>
</protein>
<accession>A0A699YX35</accession>
<dbReference type="AlphaFoldDB" id="A0A699YX35"/>
<evidence type="ECO:0000313" key="1">
    <source>
        <dbReference type="EMBL" id="GFH12098.1"/>
    </source>
</evidence>
<sequence length="40" mass="4130">MARALRKLGNHIIDGQDQAAAGDSMDSNEGELYGALPATA</sequence>
<comment type="caution">
    <text evidence="1">The sequence shown here is derived from an EMBL/GenBank/DDBJ whole genome shotgun (WGS) entry which is preliminary data.</text>
</comment>
<reference evidence="1 2" key="1">
    <citation type="submission" date="2020-02" db="EMBL/GenBank/DDBJ databases">
        <title>Draft genome sequence of Haematococcus lacustris strain NIES-144.</title>
        <authorList>
            <person name="Morimoto D."/>
            <person name="Nakagawa S."/>
            <person name="Yoshida T."/>
            <person name="Sawayama S."/>
        </authorList>
    </citation>
    <scope>NUCLEOTIDE SEQUENCE [LARGE SCALE GENOMIC DNA]</scope>
    <source>
        <strain evidence="1 2">NIES-144</strain>
    </source>
</reference>
<dbReference type="Proteomes" id="UP000485058">
    <property type="component" value="Unassembled WGS sequence"/>
</dbReference>
<gene>
    <name evidence="1" type="ORF">HaLaN_07726</name>
</gene>
<organism evidence="1 2">
    <name type="scientific">Haematococcus lacustris</name>
    <name type="common">Green alga</name>
    <name type="synonym">Haematococcus pluvialis</name>
    <dbReference type="NCBI Taxonomy" id="44745"/>
    <lineage>
        <taxon>Eukaryota</taxon>
        <taxon>Viridiplantae</taxon>
        <taxon>Chlorophyta</taxon>
        <taxon>core chlorophytes</taxon>
        <taxon>Chlorophyceae</taxon>
        <taxon>CS clade</taxon>
        <taxon>Chlamydomonadales</taxon>
        <taxon>Haematococcaceae</taxon>
        <taxon>Haematococcus</taxon>
    </lineage>
</organism>
<keyword evidence="2" id="KW-1185">Reference proteome</keyword>
<dbReference type="EMBL" id="BLLF01000468">
    <property type="protein sequence ID" value="GFH12098.1"/>
    <property type="molecule type" value="Genomic_DNA"/>
</dbReference>
<name>A0A699YX35_HAELA</name>
<evidence type="ECO:0000313" key="2">
    <source>
        <dbReference type="Proteomes" id="UP000485058"/>
    </source>
</evidence>
<proteinExistence type="predicted"/>